<accession>A0A183J1A0</accession>
<keyword evidence="1" id="KW-0812">Transmembrane</keyword>
<reference evidence="2 3" key="2">
    <citation type="submission" date="2018-11" db="EMBL/GenBank/DDBJ databases">
        <authorList>
            <consortium name="Pathogen Informatics"/>
        </authorList>
    </citation>
    <scope>NUCLEOTIDE SEQUENCE [LARGE SCALE GENOMIC DNA]</scope>
</reference>
<evidence type="ECO:0000313" key="2">
    <source>
        <dbReference type="EMBL" id="VDP24618.1"/>
    </source>
</evidence>
<evidence type="ECO:0000313" key="3">
    <source>
        <dbReference type="Proteomes" id="UP000270296"/>
    </source>
</evidence>
<keyword evidence="1" id="KW-1133">Transmembrane helix</keyword>
<evidence type="ECO:0000256" key="1">
    <source>
        <dbReference type="SAM" id="Phobius"/>
    </source>
</evidence>
<keyword evidence="3" id="KW-1185">Reference proteome</keyword>
<dbReference type="AlphaFoldDB" id="A0A183J1A0"/>
<organism evidence="4">
    <name type="scientific">Soboliphyme baturini</name>
    <dbReference type="NCBI Taxonomy" id="241478"/>
    <lineage>
        <taxon>Eukaryota</taxon>
        <taxon>Metazoa</taxon>
        <taxon>Ecdysozoa</taxon>
        <taxon>Nematoda</taxon>
        <taxon>Enoplea</taxon>
        <taxon>Dorylaimia</taxon>
        <taxon>Dioctophymatida</taxon>
        <taxon>Dioctophymatoidea</taxon>
        <taxon>Soboliphymatidae</taxon>
        <taxon>Soboliphyme</taxon>
    </lineage>
</organism>
<sequence length="95" mass="10579">MVHQPASSLLGMESLTIVNKKVFNRVLCERRLMAACTLGTLVGVVLLLISAGTCSWAIVEVAAPHNLTEKLFLGIWGEWQVLYNESRELEGRRHC</sequence>
<keyword evidence="1" id="KW-0472">Membrane</keyword>
<reference evidence="4" key="1">
    <citation type="submission" date="2016-06" db="UniProtKB">
        <authorList>
            <consortium name="WormBaseParasite"/>
        </authorList>
    </citation>
    <scope>IDENTIFICATION</scope>
</reference>
<evidence type="ECO:0000313" key="4">
    <source>
        <dbReference type="WBParaSite" id="SBAD_0000999601-mRNA-1"/>
    </source>
</evidence>
<gene>
    <name evidence="2" type="ORF">SBAD_LOCUS9648</name>
</gene>
<name>A0A183J1A0_9BILA</name>
<dbReference type="Proteomes" id="UP000270296">
    <property type="component" value="Unassembled WGS sequence"/>
</dbReference>
<feature type="transmembrane region" description="Helical" evidence="1">
    <location>
        <begin position="32"/>
        <end position="59"/>
    </location>
</feature>
<proteinExistence type="predicted"/>
<dbReference type="WBParaSite" id="SBAD_0000999601-mRNA-1">
    <property type="protein sequence ID" value="SBAD_0000999601-mRNA-1"/>
    <property type="gene ID" value="SBAD_0000999601"/>
</dbReference>
<protein>
    <submittedName>
        <fullName evidence="4">Col_cuticle_N domain-containing protein</fullName>
    </submittedName>
</protein>
<dbReference type="EMBL" id="UZAM01012989">
    <property type="protein sequence ID" value="VDP24618.1"/>
    <property type="molecule type" value="Genomic_DNA"/>
</dbReference>